<comment type="caution">
    <text evidence="2">The sequence shown here is derived from an EMBL/GenBank/DDBJ whole genome shotgun (WGS) entry which is preliminary data.</text>
</comment>
<dbReference type="Gene3D" id="1.20.120.30">
    <property type="entry name" value="Aspartate receptor, ligand-binding domain"/>
    <property type="match status" value="1"/>
</dbReference>
<protein>
    <submittedName>
        <fullName evidence="2">CZB domain-containing protein</fullName>
    </submittedName>
</protein>
<evidence type="ECO:0000313" key="3">
    <source>
        <dbReference type="Proteomes" id="UP001139290"/>
    </source>
</evidence>
<dbReference type="Proteomes" id="UP001139290">
    <property type="component" value="Unassembled WGS sequence"/>
</dbReference>
<name>A0ABT1BFU3_9ENTR</name>
<dbReference type="Pfam" id="PF13682">
    <property type="entry name" value="CZB"/>
    <property type="match status" value="1"/>
</dbReference>
<evidence type="ECO:0000259" key="1">
    <source>
        <dbReference type="Pfam" id="PF13682"/>
    </source>
</evidence>
<dbReference type="InterPro" id="IPR025991">
    <property type="entry name" value="Chemoreceptor_zinc-bind_dom"/>
</dbReference>
<reference evidence="2" key="1">
    <citation type="submission" date="2021-11" db="EMBL/GenBank/DDBJ databases">
        <title>Citrobacter meridianamericanus sp. nov. isolated from soil.</title>
        <authorList>
            <person name="Furlan J.P.R."/>
            <person name="Stehling E.G."/>
        </authorList>
    </citation>
    <scope>NUCLEOTIDE SEQUENCE</scope>
    <source>
        <strain evidence="2">BR102</strain>
    </source>
</reference>
<dbReference type="RefSeq" id="WP_252839035.1">
    <property type="nucleotide sequence ID" value="NZ_JAJJVQ010000014.1"/>
</dbReference>
<dbReference type="EMBL" id="JAJJVQ010000014">
    <property type="protein sequence ID" value="MCO5784406.1"/>
    <property type="molecule type" value="Genomic_DNA"/>
</dbReference>
<keyword evidence="3" id="KW-1185">Reference proteome</keyword>
<feature type="domain" description="Chemoreceptor zinc-binding" evidence="1">
    <location>
        <begin position="124"/>
        <end position="186"/>
    </location>
</feature>
<evidence type="ECO:0000313" key="2">
    <source>
        <dbReference type="EMBL" id="MCO5784406.1"/>
    </source>
</evidence>
<sequence>MPTLTHYQIICEHMHHSMMNKSVHVHYTAQKCFLLRNDLIQSASRYREDAALLTPLQNRQYRLVKSIKSDSEGEKNTLHERQLLSLANEQFRLTGTVQQQLSDMASGLMRSADTLLFTLLKAQHYQWRDRLYMALLTDQPDSVLAGENDCPLGQWLHAEGARRFYSLPGFRSLREAHHEMHQAVEQLFDTPLTSKLPTVLKRQLQRTEDASLQLISVLDGLEKMVVLLYPEQSPDPQCRNEIQREWG</sequence>
<gene>
    <name evidence="2" type="ORF">LOD26_24305</name>
</gene>
<organism evidence="2 3">
    <name type="scientific">Citrobacter meridianamericanus</name>
    <dbReference type="NCBI Taxonomy" id="2894201"/>
    <lineage>
        <taxon>Bacteria</taxon>
        <taxon>Pseudomonadati</taxon>
        <taxon>Pseudomonadota</taxon>
        <taxon>Gammaproteobacteria</taxon>
        <taxon>Enterobacterales</taxon>
        <taxon>Enterobacteriaceae</taxon>
        <taxon>Citrobacter</taxon>
    </lineage>
</organism>
<proteinExistence type="predicted"/>
<accession>A0ABT1BFU3</accession>